<name>L0NEI0_9HYPH</name>
<feature type="signal peptide" evidence="2">
    <location>
        <begin position="1"/>
        <end position="27"/>
    </location>
</feature>
<keyword evidence="2" id="KW-0732">Signal</keyword>
<dbReference type="AlphaFoldDB" id="L0NEI0"/>
<accession>L0NEI0</accession>
<feature type="region of interest" description="Disordered" evidence="1">
    <location>
        <begin position="67"/>
        <end position="135"/>
    </location>
</feature>
<sequence>MVLKPPHPRLQTVILAVAVLAAAPAAAVVAPTENTGRIAGPSVVLAEEPCGPGWYKTSKGTCRRIMRQPVVPPRWKDPLGDDGLPERPVRPRPPYQRSVPDELPGPPPPHLRWSPPPPPPRWQDMRRPVPRVQSE</sequence>
<keyword evidence="4" id="KW-1185">Reference proteome</keyword>
<evidence type="ECO:0000256" key="1">
    <source>
        <dbReference type="SAM" id="MobiDB-lite"/>
    </source>
</evidence>
<proteinExistence type="predicted"/>
<evidence type="ECO:0000256" key="2">
    <source>
        <dbReference type="SAM" id="SignalP"/>
    </source>
</evidence>
<feature type="chain" id="PRO_5003946674" evidence="2">
    <location>
        <begin position="28"/>
        <end position="135"/>
    </location>
</feature>
<evidence type="ECO:0000313" key="4">
    <source>
        <dbReference type="Proteomes" id="UP000010792"/>
    </source>
</evidence>
<gene>
    <name evidence="3" type="ORF">NT26_1560</name>
</gene>
<dbReference type="KEGG" id="rht:NT26_1560"/>
<dbReference type="Proteomes" id="UP000010792">
    <property type="component" value="Chromosome"/>
</dbReference>
<reference evidence="3 4" key="1">
    <citation type="journal article" date="2013" name="Genome Biol. Evol.">
        <title>Life in an arsenic-containing gold mine: genome and physiology of the autotrophic arsenite-oxidizing bacterium rhizobium sp. NT-26.</title>
        <authorList>
            <person name="Andres J."/>
            <person name="Arsene-Ploetze F."/>
            <person name="Barbe V."/>
            <person name="Brochier-Armanet C."/>
            <person name="Cleiss-Arnold J."/>
            <person name="Coppee J.Y."/>
            <person name="Dillies M.A."/>
            <person name="Geist"/>
            <person name="L"/>
            <person name="Joublin A."/>
            <person name="Koechler S."/>
            <person name="Lassalle F."/>
            <person name="Marchal M."/>
            <person name="Medigue C."/>
            <person name="Muller D."/>
            <person name="Nesme X."/>
            <person name="Plewniak F."/>
            <person name="Proux C."/>
            <person name="Ramirez-Bahena M.H."/>
            <person name="Schenowitz C."/>
            <person name="Sismeiro O."/>
            <person name="Vallenet D."/>
            <person name="Santini J.M."/>
            <person name="Bertin P.N."/>
        </authorList>
    </citation>
    <scope>NUCLEOTIDE SEQUENCE [LARGE SCALE GENOMIC DNA]</scope>
    <source>
        <strain evidence="3 4">NT-26</strain>
    </source>
</reference>
<protein>
    <submittedName>
        <fullName evidence="3">Uncharacterized protein</fullName>
    </submittedName>
</protein>
<feature type="compositionally biased region" description="Pro residues" evidence="1">
    <location>
        <begin position="103"/>
        <end position="121"/>
    </location>
</feature>
<organism evidence="3 4">
    <name type="scientific">Pseudorhizobium banfieldiae</name>
    <dbReference type="NCBI Taxonomy" id="1125847"/>
    <lineage>
        <taxon>Bacteria</taxon>
        <taxon>Pseudomonadati</taxon>
        <taxon>Pseudomonadota</taxon>
        <taxon>Alphaproteobacteria</taxon>
        <taxon>Hyphomicrobiales</taxon>
        <taxon>Rhizobiaceae</taxon>
        <taxon>Rhizobium/Agrobacterium group</taxon>
        <taxon>Pseudorhizobium</taxon>
    </lineage>
</organism>
<evidence type="ECO:0000313" key="3">
    <source>
        <dbReference type="EMBL" id="CCF19284.1"/>
    </source>
</evidence>
<dbReference type="EMBL" id="FO082820">
    <property type="protein sequence ID" value="CCF19284.1"/>
    <property type="molecule type" value="Genomic_DNA"/>
</dbReference>
<feature type="compositionally biased region" description="Basic and acidic residues" evidence="1">
    <location>
        <begin position="74"/>
        <end position="89"/>
    </location>
</feature>